<feature type="binding site" evidence="13">
    <location>
        <position position="607"/>
    </location>
    <ligand>
        <name>Zn(2+)</name>
        <dbReference type="ChEBI" id="CHEBI:29105"/>
    </ligand>
</feature>
<dbReference type="EC" id="6.1.1.7" evidence="13"/>
<dbReference type="InterPro" id="IPR012947">
    <property type="entry name" value="tRNA_SAD"/>
</dbReference>
<keyword evidence="9 13" id="KW-0694">RNA-binding</keyword>
<dbReference type="GO" id="GO:0002161">
    <property type="term" value="F:aminoacyl-tRNA deacylase activity"/>
    <property type="evidence" value="ECO:0007669"/>
    <property type="project" value="TreeGrafter"/>
</dbReference>
<keyword evidence="5 13" id="KW-0479">Metal-binding</keyword>
<comment type="function">
    <text evidence="13">Catalyzes the attachment of alanine to tRNA(Ala) in a two-step reaction: alanine is first activated by ATP to form Ala-AMP and then transferred to the acceptor end of tRNA(Ala). Also edits incorrectly charged Ser-tRNA(Ala) and Gly-tRNA(Ala) via its editing domain.</text>
</comment>
<dbReference type="Pfam" id="PF01411">
    <property type="entry name" value="tRNA-synt_2c"/>
    <property type="match status" value="1"/>
</dbReference>
<dbReference type="GO" id="GO:0000049">
    <property type="term" value="F:tRNA binding"/>
    <property type="evidence" value="ECO:0007669"/>
    <property type="project" value="UniProtKB-KW"/>
</dbReference>
<dbReference type="FunFam" id="3.30.930.10:FF:000056">
    <property type="entry name" value="Alanine--tRNA ligase"/>
    <property type="match status" value="1"/>
</dbReference>
<dbReference type="NCBIfam" id="TIGR00344">
    <property type="entry name" value="alaS"/>
    <property type="match status" value="1"/>
</dbReference>
<dbReference type="Gene3D" id="3.10.310.40">
    <property type="match status" value="1"/>
</dbReference>
<evidence type="ECO:0000256" key="4">
    <source>
        <dbReference type="ARBA" id="ARBA00022598"/>
    </source>
</evidence>
<dbReference type="FunFam" id="2.40.30.130:FF:000010">
    <property type="entry name" value="Alanine--tRNA ligase"/>
    <property type="match status" value="1"/>
</dbReference>
<proteinExistence type="inferred from homology"/>
<accession>A0A1F2P8S7</accession>
<reference evidence="16" key="1">
    <citation type="submission" date="2016-05" db="EMBL/GenBank/DDBJ databases">
        <title>Microbial consortia oxidize butane by reversing methanogenesis.</title>
        <authorList>
            <person name="Laso-Perez R."/>
            <person name="Richter M."/>
            <person name="Wegener G."/>
            <person name="Musat F."/>
        </authorList>
    </citation>
    <scope>NUCLEOTIDE SEQUENCE [LARGE SCALE GENOMIC DNA]</scope>
    <source>
        <strain evidence="16">BOX2</strain>
    </source>
</reference>
<dbReference type="CDD" id="cd00673">
    <property type="entry name" value="AlaRS_core"/>
    <property type="match status" value="1"/>
</dbReference>
<comment type="catalytic activity">
    <reaction evidence="13">
        <text>tRNA(Ala) + L-alanine + ATP = L-alanyl-tRNA(Ala) + AMP + diphosphate</text>
        <dbReference type="Rhea" id="RHEA:12540"/>
        <dbReference type="Rhea" id="RHEA-COMP:9657"/>
        <dbReference type="Rhea" id="RHEA-COMP:9923"/>
        <dbReference type="ChEBI" id="CHEBI:30616"/>
        <dbReference type="ChEBI" id="CHEBI:33019"/>
        <dbReference type="ChEBI" id="CHEBI:57972"/>
        <dbReference type="ChEBI" id="CHEBI:78442"/>
        <dbReference type="ChEBI" id="CHEBI:78497"/>
        <dbReference type="ChEBI" id="CHEBI:456215"/>
        <dbReference type="EC" id="6.1.1.7"/>
    </reaction>
</comment>
<keyword evidence="4 13" id="KW-0436">Ligase</keyword>
<dbReference type="HAMAP" id="MF_00036_A">
    <property type="entry name" value="Ala_tRNA_synth_A"/>
    <property type="match status" value="1"/>
</dbReference>
<evidence type="ECO:0000259" key="15">
    <source>
        <dbReference type="PROSITE" id="PS50862"/>
    </source>
</evidence>
<dbReference type="PROSITE" id="PS50862">
    <property type="entry name" value="AA_TRNA_LIGASE_II"/>
    <property type="match status" value="1"/>
</dbReference>
<dbReference type="Gene3D" id="2.40.30.130">
    <property type="match status" value="1"/>
</dbReference>
<dbReference type="Gene3D" id="3.30.54.20">
    <property type="match status" value="1"/>
</dbReference>
<evidence type="ECO:0000256" key="10">
    <source>
        <dbReference type="ARBA" id="ARBA00022917"/>
    </source>
</evidence>
<evidence type="ECO:0000259" key="14">
    <source>
        <dbReference type="PROSITE" id="PS50860"/>
    </source>
</evidence>
<dbReference type="NCBIfam" id="TIGR03683">
    <property type="entry name" value="A-tRNA_syn_arch"/>
    <property type="match status" value="1"/>
</dbReference>
<dbReference type="InterPro" id="IPR018162">
    <property type="entry name" value="Ala-tRNA-ligase_IIc_anticod-bd"/>
</dbReference>
<sequence>MLEEEYQLDYFHRNDFHRARCVKCGGYFWSRDPERITCGDAPCDPYSFIGSPIFKKKNLDEMREAFLGFFEARGHKRIGRYPVVARWRDDVFLTNASIYDFQPFVTSGKVPPPANPLTISQPCIRLDDLDSVGRSGRHLSTFEMMAHHAFNSKEEKIYWKEETVEYCDEFLRTLGAEIDAVTYKEEPWAGGGNAGPCLEVLIGGLELATLVFMDMEQSADGKILINGDRYRKMDMQIVDTGYGLERFVWLSNGSSTIYDAIFPEVVDKLMKSAGITNPADDPTLNEIFSSNARLSGLIDIKDNSNLLELRSRLASEIGVEVDELNRIMTPVETVYRIADHARCLLFMLADEIVPSNVKAGYLARLVIRRTLRLLESLDTELDLFDIIKLHTEYITAYPELKNSLNRISEILEIETAKYRETLASGMRIVERMVKKKQSLPLEDVIQLYDTYGIPPEVAKEVASRQNLKIEVPDNFYSLVAKRHSKQERVEETIDPRLERVKNLPDTIKLYYEDPLTFEFEAVVLDTFDDCIVLDRTAFYPEGGGQPADTGTISTQENIFNVIDVEILDGVIIHHLESDGKISRGEIVQGRVNQKRRMAHTRHHTATHIVLNAAKKVLGDHVWQSGAQKSMDRARLDISHFKRISMDERRRIELLANEIVMSDIKIDINWFNRNAAEKRFGFTLYQGGIPPGDKIRVVRTGDDAQGCGGTHCTSTGRVGAIKILKCERIQDGIERIEFAAGDAAIRSMQAEEELLFNTAEILRVPPDQLPKTATRFFEEWKELSKENERLKEALAEAKVGQLISDAKEIGDHAVVAEIFYGVDREELVKIGRLISGKGLYSILIGILDGEASVVTSAPANSAIKAGDIAREVSKVLGGGGGGRPELGQGGGKRIEKAEEALNQGLRSFESY</sequence>
<keyword evidence="2 13" id="KW-0963">Cytoplasm</keyword>
<keyword evidence="17" id="KW-1185">Reference proteome</keyword>
<gene>
    <name evidence="13" type="primary">alaS</name>
    <name evidence="16" type="ORF">SCAL_001033</name>
</gene>
<dbReference type="GO" id="GO:0004813">
    <property type="term" value="F:alanine-tRNA ligase activity"/>
    <property type="evidence" value="ECO:0007669"/>
    <property type="project" value="UniProtKB-UniRule"/>
</dbReference>
<dbReference type="InterPro" id="IPR045864">
    <property type="entry name" value="aa-tRNA-synth_II/BPL/LPL"/>
</dbReference>
<dbReference type="GO" id="GO:0005737">
    <property type="term" value="C:cytoplasm"/>
    <property type="evidence" value="ECO:0007669"/>
    <property type="project" value="UniProtKB-SubCell"/>
</dbReference>
<keyword evidence="11 13" id="KW-0030">Aminoacyl-tRNA synthetase</keyword>
<keyword evidence="8 13" id="KW-0067">ATP-binding</keyword>
<dbReference type="InterPro" id="IPR022429">
    <property type="entry name" value="Ala-tRNA_lgiase_arc"/>
</dbReference>
<keyword evidence="3 13" id="KW-0820">tRNA-binding</keyword>
<keyword evidence="10 13" id="KW-0648">Protein biosynthesis</keyword>
<dbReference type="EMBL" id="LYOS01000003">
    <property type="protein sequence ID" value="OFV67658.1"/>
    <property type="molecule type" value="Genomic_DNA"/>
</dbReference>
<evidence type="ECO:0000256" key="5">
    <source>
        <dbReference type="ARBA" id="ARBA00022723"/>
    </source>
</evidence>
<dbReference type="InterPro" id="IPR018164">
    <property type="entry name" value="Ala-tRNA-synth_IIc_N"/>
</dbReference>
<dbReference type="STRING" id="1838285.SCAL_001033"/>
<comment type="domain">
    <text evidence="13">Consists of three domains; the N-terminal catalytic domain, the editing domain and the C-terminal C-Ala domain. The editing domain removes incorrectly charged amino acids, while the C-Ala domain, along with tRNA(Ala), serves as a bridge to cooperatively bring together the editing and aminoacylation centers thus stimulating deacylation of misacylated tRNAs.</text>
</comment>
<dbReference type="PANTHER" id="PTHR11777:SF9">
    <property type="entry name" value="ALANINE--TRNA LIGASE, CYTOPLASMIC"/>
    <property type="match status" value="1"/>
</dbReference>
<feature type="binding site" evidence="13">
    <location>
        <position position="710"/>
    </location>
    <ligand>
        <name>Zn(2+)</name>
        <dbReference type="ChEBI" id="CHEBI:29105"/>
    </ligand>
</feature>
<dbReference type="GO" id="GO:0008270">
    <property type="term" value="F:zinc ion binding"/>
    <property type="evidence" value="ECO:0007669"/>
    <property type="project" value="UniProtKB-UniRule"/>
</dbReference>
<evidence type="ECO:0000256" key="13">
    <source>
        <dbReference type="HAMAP-Rule" id="MF_00036"/>
    </source>
</evidence>
<evidence type="ECO:0000256" key="1">
    <source>
        <dbReference type="ARBA" id="ARBA00004496"/>
    </source>
</evidence>
<dbReference type="SMART" id="SM00863">
    <property type="entry name" value="tRNA_SAD"/>
    <property type="match status" value="1"/>
</dbReference>
<dbReference type="InterPro" id="IPR006195">
    <property type="entry name" value="aa-tRNA-synth_II"/>
</dbReference>
<dbReference type="Gene3D" id="3.30.980.10">
    <property type="entry name" value="Threonyl-trna Synthetase, Chain A, domain 2"/>
    <property type="match status" value="1"/>
</dbReference>
<dbReference type="InterPro" id="IPR002318">
    <property type="entry name" value="Ala-tRNA-lgiase_IIc"/>
</dbReference>
<evidence type="ECO:0000256" key="7">
    <source>
        <dbReference type="ARBA" id="ARBA00022833"/>
    </source>
</evidence>
<feature type="domain" description="Aminoacyl-transfer RNA synthetases class-II family profile" evidence="15">
    <location>
        <begin position="122"/>
        <end position="263"/>
    </location>
</feature>
<dbReference type="AlphaFoldDB" id="A0A1F2P8S7"/>
<dbReference type="SUPFAM" id="SSF50447">
    <property type="entry name" value="Translation proteins"/>
    <property type="match status" value="1"/>
</dbReference>
<evidence type="ECO:0000256" key="8">
    <source>
        <dbReference type="ARBA" id="ARBA00022840"/>
    </source>
</evidence>
<dbReference type="InterPro" id="IPR018163">
    <property type="entry name" value="Thr/Ala-tRNA-synth_IIc_edit"/>
</dbReference>
<evidence type="ECO:0000256" key="9">
    <source>
        <dbReference type="ARBA" id="ARBA00022884"/>
    </source>
</evidence>
<dbReference type="Gene3D" id="3.30.930.10">
    <property type="entry name" value="Bira Bifunctional Protein, Domain 2"/>
    <property type="match status" value="1"/>
</dbReference>
<dbReference type="InterPro" id="IPR003156">
    <property type="entry name" value="DHHA1_dom"/>
</dbReference>
<protein>
    <recommendedName>
        <fullName evidence="13">Alanine--tRNA ligase</fullName>
        <ecNumber evidence="13">6.1.1.7</ecNumber>
    </recommendedName>
    <alternativeName>
        <fullName evidence="13">Alanyl-tRNA synthetase</fullName>
        <shortName evidence="13">AlaRS</shortName>
    </alternativeName>
</protein>
<evidence type="ECO:0000256" key="2">
    <source>
        <dbReference type="ARBA" id="ARBA00022490"/>
    </source>
</evidence>
<dbReference type="SUPFAM" id="SSF55186">
    <property type="entry name" value="ThrRS/AlaRS common domain"/>
    <property type="match status" value="1"/>
</dbReference>
<evidence type="ECO:0000256" key="11">
    <source>
        <dbReference type="ARBA" id="ARBA00023146"/>
    </source>
</evidence>
<dbReference type="Pfam" id="PF02272">
    <property type="entry name" value="DHHA1"/>
    <property type="match status" value="1"/>
</dbReference>
<feature type="binding site" evidence="13">
    <location>
        <position position="706"/>
    </location>
    <ligand>
        <name>Zn(2+)</name>
        <dbReference type="ChEBI" id="CHEBI:29105"/>
    </ligand>
</feature>
<name>A0A1F2P8S7_9EURY</name>
<dbReference type="PRINTS" id="PR00980">
    <property type="entry name" value="TRNASYNTHALA"/>
</dbReference>
<evidence type="ECO:0000256" key="6">
    <source>
        <dbReference type="ARBA" id="ARBA00022741"/>
    </source>
</evidence>
<dbReference type="InterPro" id="IPR050058">
    <property type="entry name" value="Ala-tRNA_ligase"/>
</dbReference>
<organism evidence="16 17">
    <name type="scientific">Candidatus Syntropharchaeum caldarium</name>
    <dbReference type="NCBI Taxonomy" id="1838285"/>
    <lineage>
        <taxon>Archaea</taxon>
        <taxon>Methanobacteriati</taxon>
        <taxon>Methanobacteriota</taxon>
        <taxon>Stenosarchaea group</taxon>
        <taxon>Methanomicrobia</taxon>
        <taxon>Methanosarcinales</taxon>
        <taxon>ANME-2 cluster</taxon>
        <taxon>Candidatus Syntropharchaeum</taxon>
    </lineage>
</organism>
<evidence type="ECO:0000313" key="17">
    <source>
        <dbReference type="Proteomes" id="UP000186940"/>
    </source>
</evidence>
<evidence type="ECO:0000256" key="12">
    <source>
        <dbReference type="ARBA" id="ARBA00060768"/>
    </source>
</evidence>
<dbReference type="PROSITE" id="PS50860">
    <property type="entry name" value="AA_TRNA_LIGASE_II_ALA"/>
    <property type="match status" value="1"/>
</dbReference>
<comment type="similarity">
    <text evidence="12">Belongs to the class-II aminoacyl-tRNA synthetase family. Editing domain AlaX-M subfamily.</text>
</comment>
<keyword evidence="7 13" id="KW-0862">Zinc</keyword>
<dbReference type="SUPFAM" id="SSF55681">
    <property type="entry name" value="Class II aaRS and biotin synthetases"/>
    <property type="match status" value="1"/>
</dbReference>
<dbReference type="GO" id="GO:0005524">
    <property type="term" value="F:ATP binding"/>
    <property type="evidence" value="ECO:0007669"/>
    <property type="project" value="UniProtKB-UniRule"/>
</dbReference>
<feature type="domain" description="Alanyl-transfer RNA synthetases family profile" evidence="14">
    <location>
        <begin position="57"/>
        <end position="749"/>
    </location>
</feature>
<evidence type="ECO:0000313" key="16">
    <source>
        <dbReference type="EMBL" id="OFV67658.1"/>
    </source>
</evidence>
<dbReference type="SUPFAM" id="SSF101353">
    <property type="entry name" value="Putative anticodon-binding domain of alanyl-tRNA synthetase (AlaRS)"/>
    <property type="match status" value="1"/>
</dbReference>
<dbReference type="GO" id="GO:0006419">
    <property type="term" value="P:alanyl-tRNA aminoacylation"/>
    <property type="evidence" value="ECO:0007669"/>
    <property type="project" value="UniProtKB-UniRule"/>
</dbReference>
<dbReference type="PANTHER" id="PTHR11777">
    <property type="entry name" value="ALANYL-TRNA SYNTHETASE"/>
    <property type="match status" value="1"/>
</dbReference>
<evidence type="ECO:0000256" key="3">
    <source>
        <dbReference type="ARBA" id="ARBA00022555"/>
    </source>
</evidence>
<dbReference type="Gene3D" id="6.10.250.550">
    <property type="match status" value="1"/>
</dbReference>
<dbReference type="Proteomes" id="UP000186940">
    <property type="component" value="Unassembled WGS sequence"/>
</dbReference>
<keyword evidence="6 13" id="KW-0547">Nucleotide-binding</keyword>
<dbReference type="InterPro" id="IPR018165">
    <property type="entry name" value="Ala-tRNA-synth_IIc_core"/>
</dbReference>
<dbReference type="PATRIC" id="fig|1838285.3.peg.1051"/>
<comment type="cofactor">
    <cofactor evidence="13">
        <name>Zn(2+)</name>
        <dbReference type="ChEBI" id="CHEBI:29105"/>
    </cofactor>
    <text evidence="13">Binds 1 zinc ion per subunit.</text>
</comment>
<comment type="subcellular location">
    <subcellularLocation>
        <location evidence="1 13">Cytoplasm</location>
    </subcellularLocation>
</comment>
<feature type="binding site" evidence="13">
    <location>
        <position position="603"/>
    </location>
    <ligand>
        <name>Zn(2+)</name>
        <dbReference type="ChEBI" id="CHEBI:29105"/>
    </ligand>
</feature>
<comment type="caution">
    <text evidence="16">The sequence shown here is derived from an EMBL/GenBank/DDBJ whole genome shotgun (WGS) entry which is preliminary data.</text>
</comment>
<dbReference type="Pfam" id="PF07973">
    <property type="entry name" value="tRNA_SAD"/>
    <property type="match status" value="1"/>
</dbReference>
<dbReference type="FunFam" id="3.10.310.40:FF:000001">
    <property type="entry name" value="Alanine--tRNA ligase"/>
    <property type="match status" value="1"/>
</dbReference>
<dbReference type="InterPro" id="IPR009000">
    <property type="entry name" value="Transl_B-barrel_sf"/>
</dbReference>